<organism evidence="1 3">
    <name type="scientific">Natrialba magadii (strain ATCC 43099 / DSM 3394 / CCM 3739 / CIP 104546 / IAM 13178 / JCM 8861 / NBRC 102185 / NCIMB 2190 / MS3)</name>
    <name type="common">Natronobacterium magadii</name>
    <dbReference type="NCBI Taxonomy" id="547559"/>
    <lineage>
        <taxon>Archaea</taxon>
        <taxon>Methanobacteriati</taxon>
        <taxon>Methanobacteriota</taxon>
        <taxon>Stenosarchaea group</taxon>
        <taxon>Halobacteria</taxon>
        <taxon>Halobacteriales</taxon>
        <taxon>Natrialbaceae</taxon>
        <taxon>Natrialba</taxon>
    </lineage>
</organism>
<reference evidence="1" key="4">
    <citation type="submission" date="2016-09" db="EMBL/GenBank/DDBJ databases">
        <authorList>
            <person name="Pfeiffer F."/>
        </authorList>
    </citation>
    <scope>NUCLEOTIDE SEQUENCE</scope>
    <source>
        <strain evidence="1">ATCC 43099</strain>
        <plasmid evidence="1">pNMAG01</plasmid>
    </source>
</reference>
<keyword evidence="1" id="KW-0614">Plasmid</keyword>
<dbReference type="KEGG" id="nmg:Nmag_3691"/>
<gene>
    <name evidence="1" type="ordered locus">Nmag_3691</name>
    <name evidence="2" type="ORF">C500_00382</name>
</gene>
<name>D3T0X6_NATMM</name>
<reference evidence="3" key="1">
    <citation type="submission" date="2010-02" db="EMBL/GenBank/DDBJ databases">
        <title>Complete sequence of plasmid 1 of Natrialba magadii ATCC 43099.</title>
        <authorList>
            <consortium name="US DOE Joint Genome Institute"/>
            <person name="Lucas S."/>
            <person name="Copeland A."/>
            <person name="Lapidus A."/>
            <person name="Cheng J.-F."/>
            <person name="Bruce D."/>
            <person name="Goodwin L."/>
            <person name="Pitluck S."/>
            <person name="Davenport K."/>
            <person name="Saunders E."/>
            <person name="Detter J.C."/>
            <person name="Han C."/>
            <person name="Tapia R."/>
            <person name="Land M."/>
            <person name="Hauser L."/>
            <person name="Kyrpides N."/>
            <person name="Mikhailova N."/>
            <person name="De Castro R.E."/>
            <person name="Maupin-Furlow J.A."/>
            <person name="Woyke T."/>
        </authorList>
    </citation>
    <scope>NUCLEOTIDE SEQUENCE [LARGE SCALE GENOMIC DNA]</scope>
    <source>
        <strain evidence="3">ATCC 43099 / DSM 3394 / CCM 3739 / CIP 104546 / IAM 13178 / JCM 8861 / NBRC 102185 / NCIMB 2190 / MS3</strain>
        <plasmid evidence="3">pNMAG01</plasmid>
    </source>
</reference>
<dbReference type="AlphaFoldDB" id="D3T0X6"/>
<accession>D3T0X6</accession>
<evidence type="ECO:0000313" key="4">
    <source>
        <dbReference type="Proteomes" id="UP000011543"/>
    </source>
</evidence>
<reference evidence="2 4" key="3">
    <citation type="journal article" date="2014" name="PLoS Genet.">
        <title>Phylogenetically driven sequencing of extremely halophilic archaea reveals strategies for static and dynamic osmo-response.</title>
        <authorList>
            <person name="Becker E.A."/>
            <person name="Seitzer P.M."/>
            <person name="Tritt A."/>
            <person name="Larsen D."/>
            <person name="Krusor M."/>
            <person name="Yao A.I."/>
            <person name="Wu D."/>
            <person name="Madern D."/>
            <person name="Eisen J.A."/>
            <person name="Darling A.E."/>
            <person name="Facciotti M.T."/>
        </authorList>
    </citation>
    <scope>NUCLEOTIDE SEQUENCE [LARGE SCALE GENOMIC DNA]</scope>
    <source>
        <strain evidence="4">ATCC 43099 / DSM 3394 / CCM 3739 / CIP 104546 / IAM 13178 / JCM 8861 / NBRC 102185 / NCIMB 2190 / MS3</strain>
        <strain evidence="2">MS-3</strain>
    </source>
</reference>
<evidence type="ECO:0000313" key="2">
    <source>
        <dbReference type="EMBL" id="ELY34345.1"/>
    </source>
</evidence>
<geneLocation type="plasmid" evidence="1 3">
    <name>pNMAG01</name>
</geneLocation>
<evidence type="ECO:0000313" key="3">
    <source>
        <dbReference type="Proteomes" id="UP000001879"/>
    </source>
</evidence>
<sequence length="55" mass="6464">MLIFIFESLVLLYSQGLHVGKISFPNMHTNTELLCAYFEQCCILIEIDDFSRRCF</sequence>
<protein>
    <submittedName>
        <fullName evidence="1">Uncharacterized protein</fullName>
    </submittedName>
</protein>
<evidence type="ECO:0000313" key="1">
    <source>
        <dbReference type="EMBL" id="ADD07235.1"/>
    </source>
</evidence>
<dbReference type="Proteomes" id="UP000001879">
    <property type="component" value="Plasmid pNMAG01"/>
</dbReference>
<dbReference type="EMBL" id="CP001933">
    <property type="protein sequence ID" value="ADD07235.1"/>
    <property type="molecule type" value="Genomic_DNA"/>
</dbReference>
<proteinExistence type="predicted"/>
<dbReference type="HOGENOM" id="CLU_3021064_0_0_2"/>
<dbReference type="Proteomes" id="UP000011543">
    <property type="component" value="Unassembled WGS sequence"/>
</dbReference>
<keyword evidence="3" id="KW-1185">Reference proteome</keyword>
<dbReference type="EMBL" id="AOHS01000007">
    <property type="protein sequence ID" value="ELY34345.1"/>
    <property type="molecule type" value="Genomic_DNA"/>
</dbReference>
<reference evidence="1 3" key="2">
    <citation type="journal article" date="2012" name="BMC Genomics">
        <title>A comparative genomics perspective on the genetic content of the alkaliphilic haloarchaeon Natrialba magadii ATCC 43099T.</title>
        <authorList>
            <person name="Siddaramappa S."/>
            <person name="Challacombe J.F."/>
            <person name="Decastro R.E."/>
            <person name="Pfeiffer F."/>
            <person name="Sastre D.E."/>
            <person name="Gimenez M.I."/>
            <person name="Paggi R.A."/>
            <person name="Detter J.C."/>
            <person name="Davenport K.W."/>
            <person name="Goodwin L.A."/>
            <person name="Kyrpides N."/>
            <person name="Tapia R."/>
            <person name="Pitluck S."/>
            <person name="Lucas S."/>
            <person name="Woyke T."/>
            <person name="Maupin-Furlow J.A."/>
        </authorList>
    </citation>
    <scope>NUCLEOTIDE SEQUENCE [LARGE SCALE GENOMIC DNA]</scope>
    <source>
        <strain evidence="1">ATCC 43099</strain>
        <strain evidence="3">ATCC 43099 / DSM 3394 / CCM 3739 / CIP 104546 / IAM 13178 / JCM 8861 / NBRC 102185 / NCIMB 2190 / MS3</strain>
    </source>
</reference>